<dbReference type="InterPro" id="IPR012337">
    <property type="entry name" value="RNaseH-like_sf"/>
</dbReference>
<reference evidence="2 3" key="1">
    <citation type="submission" date="2020-08" db="EMBL/GenBank/DDBJ databases">
        <title>Arenibacter gaetbuli sp. nov., isolated from a sand dune.</title>
        <authorList>
            <person name="Park S."/>
            <person name="Yoon J.-H."/>
        </authorList>
    </citation>
    <scope>NUCLEOTIDE SEQUENCE [LARGE SCALE GENOMIC DNA]</scope>
    <source>
        <strain evidence="2 3">BSSL-BM3</strain>
    </source>
</reference>
<sequence>MDTFREEHQESLTATCRLLGRSRQVYYRRIRSHREYRQKATAVVAMVNTVRMEQPRIGTRKLYHLLKEDLKRINVGRDRLFAILRANHMLVRPKRSYHITTDSHHRFRKHGNTVKGLSIHRPEQVWVSDITYVGNRKNPMYLALVTDAYSKKIVGYDLSDSLSLPGSYRALKMASNGRTTEHPLIHHSDRGLQYCSDGYQALLAKNKIKSSMTEAYDPYENAVAERVNGILKQEFLLSSDNLDLKTMKRLVSNSVRIYNNKRPHYSCHYLTPQQMHGQQEITMRTYKSQKLNGTMAVELN</sequence>
<keyword evidence="3" id="KW-1185">Reference proteome</keyword>
<dbReference type="Gene3D" id="3.30.420.10">
    <property type="entry name" value="Ribonuclease H-like superfamily/Ribonuclease H"/>
    <property type="match status" value="1"/>
</dbReference>
<evidence type="ECO:0000259" key="1">
    <source>
        <dbReference type="PROSITE" id="PS50994"/>
    </source>
</evidence>
<evidence type="ECO:0000313" key="2">
    <source>
        <dbReference type="EMBL" id="MBC8770639.1"/>
    </source>
</evidence>
<dbReference type="NCBIfam" id="NF033516">
    <property type="entry name" value="transpos_IS3"/>
    <property type="match status" value="1"/>
</dbReference>
<protein>
    <submittedName>
        <fullName evidence="2">IS3 family transposase</fullName>
    </submittedName>
</protein>
<dbReference type="PROSITE" id="PS50994">
    <property type="entry name" value="INTEGRASE"/>
    <property type="match status" value="1"/>
</dbReference>
<feature type="domain" description="Integrase catalytic" evidence="1">
    <location>
        <begin position="118"/>
        <end position="280"/>
    </location>
</feature>
<dbReference type="InterPro" id="IPR048020">
    <property type="entry name" value="Transpos_IS3"/>
</dbReference>
<dbReference type="InterPro" id="IPR050900">
    <property type="entry name" value="Transposase_IS3/IS150/IS904"/>
</dbReference>
<evidence type="ECO:0000313" key="3">
    <source>
        <dbReference type="Proteomes" id="UP000618952"/>
    </source>
</evidence>
<dbReference type="Pfam" id="PF00665">
    <property type="entry name" value="rve"/>
    <property type="match status" value="1"/>
</dbReference>
<gene>
    <name evidence="2" type="ORF">H4O18_21820</name>
</gene>
<name>A0ABR7QU81_9FLAO</name>
<dbReference type="Proteomes" id="UP000618952">
    <property type="component" value="Unassembled WGS sequence"/>
</dbReference>
<organism evidence="2 3">
    <name type="scientific">Arenibacter arenosicollis</name>
    <dbReference type="NCBI Taxonomy" id="2762274"/>
    <lineage>
        <taxon>Bacteria</taxon>
        <taxon>Pseudomonadati</taxon>
        <taxon>Bacteroidota</taxon>
        <taxon>Flavobacteriia</taxon>
        <taxon>Flavobacteriales</taxon>
        <taxon>Flavobacteriaceae</taxon>
        <taxon>Arenibacter</taxon>
    </lineage>
</organism>
<proteinExistence type="predicted"/>
<dbReference type="RefSeq" id="WP_187588632.1">
    <property type="nucleotide sequence ID" value="NZ_JACLHY010000057.1"/>
</dbReference>
<comment type="caution">
    <text evidence="2">The sequence shown here is derived from an EMBL/GenBank/DDBJ whole genome shotgun (WGS) entry which is preliminary data.</text>
</comment>
<accession>A0ABR7QU81</accession>
<dbReference type="EMBL" id="JACLHY010000057">
    <property type="protein sequence ID" value="MBC8770639.1"/>
    <property type="molecule type" value="Genomic_DNA"/>
</dbReference>
<dbReference type="InterPro" id="IPR036397">
    <property type="entry name" value="RNaseH_sf"/>
</dbReference>
<dbReference type="InterPro" id="IPR001584">
    <property type="entry name" value="Integrase_cat-core"/>
</dbReference>
<dbReference type="PANTHER" id="PTHR46889">
    <property type="entry name" value="TRANSPOSASE INSF FOR INSERTION SEQUENCE IS3B-RELATED"/>
    <property type="match status" value="1"/>
</dbReference>
<dbReference type="SUPFAM" id="SSF53098">
    <property type="entry name" value="Ribonuclease H-like"/>
    <property type="match status" value="1"/>
</dbReference>
<dbReference type="PANTHER" id="PTHR46889:SF5">
    <property type="entry name" value="INTEGRASE PROTEIN"/>
    <property type="match status" value="1"/>
</dbReference>